<dbReference type="EMBL" id="BNAL01000046">
    <property type="protein sequence ID" value="GHG10953.1"/>
    <property type="molecule type" value="Genomic_DNA"/>
</dbReference>
<comment type="caution">
    <text evidence="1">The sequence shown here is derived from an EMBL/GenBank/DDBJ whole genome shotgun (WGS) entry which is preliminary data.</text>
</comment>
<dbReference type="InterPro" id="IPR012550">
    <property type="entry name" value="DUF1706"/>
</dbReference>
<evidence type="ECO:0000313" key="2">
    <source>
        <dbReference type="Proteomes" id="UP000632154"/>
    </source>
</evidence>
<reference evidence="2" key="1">
    <citation type="journal article" date="2019" name="Int. J. Syst. Evol. Microbiol.">
        <title>The Global Catalogue of Microorganisms (GCM) 10K type strain sequencing project: providing services to taxonomists for standard genome sequencing and annotation.</title>
        <authorList>
            <consortium name="The Broad Institute Genomics Platform"/>
            <consortium name="The Broad Institute Genome Sequencing Center for Infectious Disease"/>
            <person name="Wu L."/>
            <person name="Ma J."/>
        </authorList>
    </citation>
    <scope>NUCLEOTIDE SEQUENCE [LARGE SCALE GENOMIC DNA]</scope>
    <source>
        <strain evidence="2">CGMCC 1.18439</strain>
    </source>
</reference>
<gene>
    <name evidence="1" type="ORF">GCM10017783_24190</name>
</gene>
<dbReference type="SUPFAM" id="SSF109854">
    <property type="entry name" value="DinB/YfiT-like putative metalloenzymes"/>
    <property type="match status" value="1"/>
</dbReference>
<dbReference type="Pfam" id="PF08020">
    <property type="entry name" value="DUF1706"/>
    <property type="match status" value="1"/>
</dbReference>
<dbReference type="Proteomes" id="UP000632154">
    <property type="component" value="Unassembled WGS sequence"/>
</dbReference>
<accession>A0ABQ3KBM6</accession>
<dbReference type="RefSeq" id="WP_189644012.1">
    <property type="nucleotide sequence ID" value="NZ_BNAL01000046.1"/>
</dbReference>
<name>A0ABQ3KBM6_9DEIO</name>
<sequence length="176" mass="19967">MTAPHVLAPRVLAELRREFQAWQAMNAQAERLHLTETRMQNAWTWRELLAHLTAWQEVTLARLRAAPDGAGLTYPAWAGRQNPDGQDLNTVNARIQAAAQGQSWQQSHAAWEHGFAEVLERAQALSEDDLTRPRAWLDGYTLLDVLRGTLAHHREEHRLGAQRWLDSQAGRAPVTF</sequence>
<evidence type="ECO:0000313" key="1">
    <source>
        <dbReference type="EMBL" id="GHG10953.1"/>
    </source>
</evidence>
<dbReference type="InterPro" id="IPR034660">
    <property type="entry name" value="DinB/YfiT-like"/>
</dbReference>
<proteinExistence type="predicted"/>
<protein>
    <recommendedName>
        <fullName evidence="3">DinB-like domain-containing protein</fullName>
    </recommendedName>
</protein>
<organism evidence="1 2">
    <name type="scientific">Deinococcus piscis</name>
    <dbReference type="NCBI Taxonomy" id="394230"/>
    <lineage>
        <taxon>Bacteria</taxon>
        <taxon>Thermotogati</taxon>
        <taxon>Deinococcota</taxon>
        <taxon>Deinococci</taxon>
        <taxon>Deinococcales</taxon>
        <taxon>Deinococcaceae</taxon>
        <taxon>Deinococcus</taxon>
    </lineage>
</organism>
<evidence type="ECO:0008006" key="3">
    <source>
        <dbReference type="Google" id="ProtNLM"/>
    </source>
</evidence>
<keyword evidence="2" id="KW-1185">Reference proteome</keyword>
<dbReference type="Gene3D" id="1.20.120.450">
    <property type="entry name" value="dinb family like domain"/>
    <property type="match status" value="1"/>
</dbReference>